<evidence type="ECO:0000313" key="8">
    <source>
        <dbReference type="Proteomes" id="UP000536179"/>
    </source>
</evidence>
<dbReference type="GO" id="GO:0004673">
    <property type="term" value="F:protein histidine kinase activity"/>
    <property type="evidence" value="ECO:0007669"/>
    <property type="project" value="UniProtKB-EC"/>
</dbReference>
<name>A0A7W5DXZ3_9BACT</name>
<comment type="catalytic activity">
    <reaction evidence="1">
        <text>ATP + protein L-histidine = ADP + protein N-phospho-L-histidine.</text>
        <dbReference type="EC" id="2.7.13.3"/>
    </reaction>
</comment>
<organism evidence="7 8">
    <name type="scientific">Aporhodopirellula rubra</name>
    <dbReference type="NCBI Taxonomy" id="980271"/>
    <lineage>
        <taxon>Bacteria</taxon>
        <taxon>Pseudomonadati</taxon>
        <taxon>Planctomycetota</taxon>
        <taxon>Planctomycetia</taxon>
        <taxon>Pirellulales</taxon>
        <taxon>Pirellulaceae</taxon>
        <taxon>Aporhodopirellula</taxon>
    </lineage>
</organism>
<evidence type="ECO:0000259" key="6">
    <source>
        <dbReference type="Pfam" id="PF02518"/>
    </source>
</evidence>
<dbReference type="PANTHER" id="PTHR24421">
    <property type="entry name" value="NITRATE/NITRITE SENSOR PROTEIN NARX-RELATED"/>
    <property type="match status" value="1"/>
</dbReference>
<evidence type="ECO:0000256" key="2">
    <source>
        <dbReference type="ARBA" id="ARBA00012438"/>
    </source>
</evidence>
<evidence type="ECO:0000313" key="7">
    <source>
        <dbReference type="EMBL" id="MBB3206596.1"/>
    </source>
</evidence>
<dbReference type="InterPro" id="IPR050482">
    <property type="entry name" value="Sensor_HK_TwoCompSys"/>
</dbReference>
<dbReference type="AlphaFoldDB" id="A0A7W5DXZ3"/>
<dbReference type="CDD" id="cd16917">
    <property type="entry name" value="HATPase_UhpB-NarQ-NarX-like"/>
    <property type="match status" value="1"/>
</dbReference>
<dbReference type="SUPFAM" id="SSF55874">
    <property type="entry name" value="ATPase domain of HSP90 chaperone/DNA topoisomerase II/histidine kinase"/>
    <property type="match status" value="1"/>
</dbReference>
<evidence type="ECO:0000256" key="3">
    <source>
        <dbReference type="ARBA" id="ARBA00022679"/>
    </source>
</evidence>
<dbReference type="EMBL" id="JACHXU010000007">
    <property type="protein sequence ID" value="MBB3206596.1"/>
    <property type="molecule type" value="Genomic_DNA"/>
</dbReference>
<keyword evidence="8" id="KW-1185">Reference proteome</keyword>
<keyword evidence="3" id="KW-0808">Transferase</keyword>
<proteinExistence type="predicted"/>
<dbReference type="EC" id="2.7.13.3" evidence="2"/>
<dbReference type="InterPro" id="IPR003594">
    <property type="entry name" value="HATPase_dom"/>
</dbReference>
<sequence length="188" mass="20703">MSAIRRSKEVMGGPLESRLEDVAWWIDESRNVARQLMNGITYPPAALEDPVGAAKEFLDDVLDLANTPHPPRVVWSIEPASGGTQSIPREAAIAIYRLTIEFVRNAVRHAEARLIEVSVKDWNQGVQICVQDDGTGYDLDAVSSDQVHGLTLARHRAESGGVELEIDSCKQRESTISKGTRVTMKVNL</sequence>
<protein>
    <recommendedName>
        <fullName evidence="2">histidine kinase</fullName>
        <ecNumber evidence="2">2.7.13.3</ecNumber>
    </recommendedName>
</protein>
<dbReference type="Gene3D" id="3.30.565.10">
    <property type="entry name" value="Histidine kinase-like ATPase, C-terminal domain"/>
    <property type="match status" value="1"/>
</dbReference>
<keyword evidence="4 7" id="KW-0418">Kinase</keyword>
<comment type="caution">
    <text evidence="7">The sequence shown here is derived from an EMBL/GenBank/DDBJ whole genome shotgun (WGS) entry which is preliminary data.</text>
</comment>
<dbReference type="PANTHER" id="PTHR24421:SF10">
    <property type="entry name" value="NITRATE_NITRITE SENSOR PROTEIN NARQ"/>
    <property type="match status" value="1"/>
</dbReference>
<reference evidence="7 8" key="1">
    <citation type="submission" date="2020-08" db="EMBL/GenBank/DDBJ databases">
        <title>Genomic Encyclopedia of Type Strains, Phase III (KMG-III): the genomes of soil and plant-associated and newly described type strains.</title>
        <authorList>
            <person name="Whitman W."/>
        </authorList>
    </citation>
    <scope>NUCLEOTIDE SEQUENCE [LARGE SCALE GENOMIC DNA]</scope>
    <source>
        <strain evidence="7 8">CECT 8075</strain>
    </source>
</reference>
<gene>
    <name evidence="7" type="ORF">FHS27_002408</name>
</gene>
<keyword evidence="5" id="KW-0902">Two-component regulatory system</keyword>
<evidence type="ECO:0000256" key="1">
    <source>
        <dbReference type="ARBA" id="ARBA00000085"/>
    </source>
</evidence>
<evidence type="ECO:0000256" key="5">
    <source>
        <dbReference type="ARBA" id="ARBA00023012"/>
    </source>
</evidence>
<dbReference type="GO" id="GO:0000160">
    <property type="term" value="P:phosphorelay signal transduction system"/>
    <property type="evidence" value="ECO:0007669"/>
    <property type="project" value="UniProtKB-KW"/>
</dbReference>
<dbReference type="Pfam" id="PF02518">
    <property type="entry name" value="HATPase_c"/>
    <property type="match status" value="1"/>
</dbReference>
<evidence type="ECO:0000256" key="4">
    <source>
        <dbReference type="ARBA" id="ARBA00022777"/>
    </source>
</evidence>
<feature type="domain" description="Histidine kinase/HSP90-like ATPase" evidence="6">
    <location>
        <begin position="93"/>
        <end position="186"/>
    </location>
</feature>
<dbReference type="InterPro" id="IPR036890">
    <property type="entry name" value="HATPase_C_sf"/>
</dbReference>
<accession>A0A7W5DXZ3</accession>
<dbReference type="Proteomes" id="UP000536179">
    <property type="component" value="Unassembled WGS sequence"/>
</dbReference>